<evidence type="ECO:0000256" key="2">
    <source>
        <dbReference type="SAM" id="Coils"/>
    </source>
</evidence>
<evidence type="ECO:0000256" key="1">
    <source>
        <dbReference type="PROSITE-ProRule" id="PRU00042"/>
    </source>
</evidence>
<accession>A0A0C3EZC7</accession>
<feature type="coiled-coil region" evidence="2">
    <location>
        <begin position="182"/>
        <end position="209"/>
    </location>
</feature>
<keyword evidence="6" id="KW-1185">Reference proteome</keyword>
<keyword evidence="1" id="KW-0479">Metal-binding</keyword>
<organism evidence="5 6">
    <name type="scientific">Piloderma croceum (strain F 1598)</name>
    <dbReference type="NCBI Taxonomy" id="765440"/>
    <lineage>
        <taxon>Eukaryota</taxon>
        <taxon>Fungi</taxon>
        <taxon>Dikarya</taxon>
        <taxon>Basidiomycota</taxon>
        <taxon>Agaricomycotina</taxon>
        <taxon>Agaricomycetes</taxon>
        <taxon>Agaricomycetidae</taxon>
        <taxon>Atheliales</taxon>
        <taxon>Atheliaceae</taxon>
        <taxon>Piloderma</taxon>
    </lineage>
</organism>
<dbReference type="PROSITE" id="PS00028">
    <property type="entry name" value="ZINC_FINGER_C2H2_1"/>
    <property type="match status" value="1"/>
</dbReference>
<evidence type="ECO:0000313" key="5">
    <source>
        <dbReference type="EMBL" id="KIM77900.1"/>
    </source>
</evidence>
<dbReference type="InterPro" id="IPR036236">
    <property type="entry name" value="Znf_C2H2_sf"/>
</dbReference>
<proteinExistence type="predicted"/>
<name>A0A0C3EZC7_PILCF</name>
<gene>
    <name evidence="5" type="ORF">PILCRDRAFT_605548</name>
</gene>
<keyword evidence="1" id="KW-0863">Zinc-finger</keyword>
<reference evidence="5 6" key="1">
    <citation type="submission" date="2014-04" db="EMBL/GenBank/DDBJ databases">
        <authorList>
            <consortium name="DOE Joint Genome Institute"/>
            <person name="Kuo A."/>
            <person name="Tarkka M."/>
            <person name="Buscot F."/>
            <person name="Kohler A."/>
            <person name="Nagy L.G."/>
            <person name="Floudas D."/>
            <person name="Copeland A."/>
            <person name="Barry K.W."/>
            <person name="Cichocki N."/>
            <person name="Veneault-Fourrey C."/>
            <person name="LaButti K."/>
            <person name="Lindquist E.A."/>
            <person name="Lipzen A."/>
            <person name="Lundell T."/>
            <person name="Morin E."/>
            <person name="Murat C."/>
            <person name="Sun H."/>
            <person name="Tunlid A."/>
            <person name="Henrissat B."/>
            <person name="Grigoriev I.V."/>
            <person name="Hibbett D.S."/>
            <person name="Martin F."/>
            <person name="Nordberg H.P."/>
            <person name="Cantor M.N."/>
            <person name="Hua S.X."/>
        </authorList>
    </citation>
    <scope>NUCLEOTIDE SEQUENCE [LARGE SCALE GENOMIC DNA]</scope>
    <source>
        <strain evidence="5 6">F 1598</strain>
    </source>
</reference>
<keyword evidence="2" id="KW-0175">Coiled coil</keyword>
<dbReference type="AlphaFoldDB" id="A0A0C3EZC7"/>
<evidence type="ECO:0000313" key="6">
    <source>
        <dbReference type="Proteomes" id="UP000054166"/>
    </source>
</evidence>
<dbReference type="Proteomes" id="UP000054166">
    <property type="component" value="Unassembled WGS sequence"/>
</dbReference>
<dbReference type="PROSITE" id="PS50157">
    <property type="entry name" value="ZINC_FINGER_C2H2_2"/>
    <property type="match status" value="1"/>
</dbReference>
<feature type="domain" description="C2H2-type" evidence="4">
    <location>
        <begin position="130"/>
        <end position="157"/>
    </location>
</feature>
<dbReference type="GO" id="GO:0008270">
    <property type="term" value="F:zinc ion binding"/>
    <property type="evidence" value="ECO:0007669"/>
    <property type="project" value="UniProtKB-KW"/>
</dbReference>
<dbReference type="HOGENOM" id="CLU_863602_0_0_1"/>
<protein>
    <recommendedName>
        <fullName evidence="4">C2H2-type domain-containing protein</fullName>
    </recommendedName>
</protein>
<evidence type="ECO:0000256" key="3">
    <source>
        <dbReference type="SAM" id="MobiDB-lite"/>
    </source>
</evidence>
<reference evidence="6" key="2">
    <citation type="submission" date="2015-01" db="EMBL/GenBank/DDBJ databases">
        <title>Evolutionary Origins and Diversification of the Mycorrhizal Mutualists.</title>
        <authorList>
            <consortium name="DOE Joint Genome Institute"/>
            <consortium name="Mycorrhizal Genomics Consortium"/>
            <person name="Kohler A."/>
            <person name="Kuo A."/>
            <person name="Nagy L.G."/>
            <person name="Floudas D."/>
            <person name="Copeland A."/>
            <person name="Barry K.W."/>
            <person name="Cichocki N."/>
            <person name="Veneault-Fourrey C."/>
            <person name="LaButti K."/>
            <person name="Lindquist E.A."/>
            <person name="Lipzen A."/>
            <person name="Lundell T."/>
            <person name="Morin E."/>
            <person name="Murat C."/>
            <person name="Riley R."/>
            <person name="Ohm R."/>
            <person name="Sun H."/>
            <person name="Tunlid A."/>
            <person name="Henrissat B."/>
            <person name="Grigoriev I.V."/>
            <person name="Hibbett D.S."/>
            <person name="Martin F."/>
        </authorList>
    </citation>
    <scope>NUCLEOTIDE SEQUENCE [LARGE SCALE GENOMIC DNA]</scope>
    <source>
        <strain evidence="6">F 1598</strain>
    </source>
</reference>
<sequence>MDSKRNAARLGLTIRVDPQSDNSEQEAPRSNWHFAVNDQQPLFEARPEPPVPTTAPLVYIPSPYTLSPSRGNPVIHVGRSRPASDSCYDYRRKRPIDHSAPKTEFAPRFDIPSSNVVQANIKRRKMEAHYFCQQCGASFTTDYSKRRHECFHSREKPCNDVSVPSTSRSITFGLAGSVEATKKSIARENAETKTRVSQEEEELLCINEELLWQSTKEEVRLQTLNNPVENKRMRKVEDETKKAAEEAEQIQTNEYVNQANAWFNKLQQCNLGVSHQANPLEWIRRNREYVMTLAHPLLGHESSIGSIYPVRCVFHLFELCKL</sequence>
<dbReference type="InParanoid" id="A0A0C3EZC7"/>
<dbReference type="SUPFAM" id="SSF57667">
    <property type="entry name" value="beta-beta-alpha zinc fingers"/>
    <property type="match status" value="1"/>
</dbReference>
<dbReference type="InterPro" id="IPR013087">
    <property type="entry name" value="Znf_C2H2_type"/>
</dbReference>
<dbReference type="EMBL" id="KN833020">
    <property type="protein sequence ID" value="KIM77900.1"/>
    <property type="molecule type" value="Genomic_DNA"/>
</dbReference>
<feature type="region of interest" description="Disordered" evidence="3">
    <location>
        <begin position="1"/>
        <end position="33"/>
    </location>
</feature>
<keyword evidence="1" id="KW-0862">Zinc</keyword>
<evidence type="ECO:0000259" key="4">
    <source>
        <dbReference type="PROSITE" id="PS50157"/>
    </source>
</evidence>